<accession>A0A4R5DMT7</accession>
<evidence type="ECO:0000313" key="2">
    <source>
        <dbReference type="Proteomes" id="UP000294850"/>
    </source>
</evidence>
<reference evidence="1 2" key="1">
    <citation type="submission" date="2019-03" db="EMBL/GenBank/DDBJ databases">
        <title>Dyadobacter AR-3-6 sp. nov., isolated from arctic soil.</title>
        <authorList>
            <person name="Chaudhary D.K."/>
        </authorList>
    </citation>
    <scope>NUCLEOTIDE SEQUENCE [LARGE SCALE GENOMIC DNA]</scope>
    <source>
        <strain evidence="1 2">AR-3-6</strain>
    </source>
</reference>
<name>A0A4R5DMT7_9BACT</name>
<dbReference type="OrthoDB" id="938716at2"/>
<sequence>MLIFAVFVQSGLAVAQVAKKLIADKQRSIQWKPEKGQYYFSHSMVLNYENKTEKTKGAIKIYLDPISGAMCFRKESSFGQSGEAYDFILAFSDGRFIHCGTDENGKKIRTTEKVTDVKPDAETQNQQKENFETYCSPTGNKRTDAGFESVEYILSYATSENKDKLWLTTVPFNVNPLYGFELIEVAASLPVSLDYLYLLGLNQLISELDSKDLKLKLTGINADPFLALTRNYQEVKMD</sequence>
<dbReference type="Proteomes" id="UP000294850">
    <property type="component" value="Unassembled WGS sequence"/>
</dbReference>
<gene>
    <name evidence="1" type="ORF">E0F88_20005</name>
</gene>
<organism evidence="1 2">
    <name type="scientific">Dyadobacter psychrotolerans</name>
    <dbReference type="NCBI Taxonomy" id="2541721"/>
    <lineage>
        <taxon>Bacteria</taxon>
        <taxon>Pseudomonadati</taxon>
        <taxon>Bacteroidota</taxon>
        <taxon>Cytophagia</taxon>
        <taxon>Cytophagales</taxon>
        <taxon>Spirosomataceae</taxon>
        <taxon>Dyadobacter</taxon>
    </lineage>
</organism>
<comment type="caution">
    <text evidence="1">The sequence shown here is derived from an EMBL/GenBank/DDBJ whole genome shotgun (WGS) entry which is preliminary data.</text>
</comment>
<dbReference type="AlphaFoldDB" id="A0A4R5DMT7"/>
<keyword evidence="2" id="KW-1185">Reference proteome</keyword>
<evidence type="ECO:0008006" key="3">
    <source>
        <dbReference type="Google" id="ProtNLM"/>
    </source>
</evidence>
<dbReference type="EMBL" id="SMFL01000007">
    <property type="protein sequence ID" value="TDE13414.1"/>
    <property type="molecule type" value="Genomic_DNA"/>
</dbReference>
<proteinExistence type="predicted"/>
<protein>
    <recommendedName>
        <fullName evidence="3">DUF4412 domain-containing protein</fullName>
    </recommendedName>
</protein>
<evidence type="ECO:0000313" key="1">
    <source>
        <dbReference type="EMBL" id="TDE13414.1"/>
    </source>
</evidence>